<evidence type="ECO:0000313" key="7">
    <source>
        <dbReference type="Proteomes" id="UP000284676"/>
    </source>
</evidence>
<evidence type="ECO:0000256" key="2">
    <source>
        <dbReference type="ARBA" id="ARBA00023015"/>
    </source>
</evidence>
<feature type="domain" description="HTH merR-type" evidence="5">
    <location>
        <begin position="1"/>
        <end position="59"/>
    </location>
</feature>
<keyword evidence="3" id="KW-0238">DNA-binding</keyword>
<dbReference type="SUPFAM" id="SSF46955">
    <property type="entry name" value="Putative DNA-binding domain"/>
    <property type="match status" value="1"/>
</dbReference>
<keyword evidence="4" id="KW-0804">Transcription</keyword>
<dbReference type="PROSITE" id="PS50937">
    <property type="entry name" value="HTH_MERR_2"/>
    <property type="match status" value="1"/>
</dbReference>
<dbReference type="Gene3D" id="1.10.1660.10">
    <property type="match status" value="1"/>
</dbReference>
<name>A0A414PTJ0_FUSMR</name>
<protein>
    <submittedName>
        <fullName evidence="6">MerR family transcriptional regulator</fullName>
    </submittedName>
</protein>
<dbReference type="RefSeq" id="WP_118234470.1">
    <property type="nucleotide sequence ID" value="NZ_CAEUHP010000001.1"/>
</dbReference>
<reference evidence="6 7" key="1">
    <citation type="submission" date="2018-08" db="EMBL/GenBank/DDBJ databases">
        <title>A genome reference for cultivated species of the human gut microbiota.</title>
        <authorList>
            <person name="Zou Y."/>
            <person name="Xue W."/>
            <person name="Luo G."/>
        </authorList>
    </citation>
    <scope>NUCLEOTIDE SEQUENCE [LARGE SCALE GENOMIC DNA]</scope>
    <source>
        <strain evidence="6 7">AM25-1</strain>
    </source>
</reference>
<keyword evidence="1" id="KW-0678">Repressor</keyword>
<dbReference type="InterPro" id="IPR000551">
    <property type="entry name" value="MerR-type_HTH_dom"/>
</dbReference>
<dbReference type="PANTHER" id="PTHR30204">
    <property type="entry name" value="REDOX-CYCLING DRUG-SENSING TRANSCRIPTIONAL ACTIVATOR SOXR"/>
    <property type="match status" value="1"/>
</dbReference>
<sequence length="72" mass="8713">MKNFYSIGEVAKILNISTSKLRYYDKNDIISPEIRKENGYRYYSEKQIVLLKKISLAKRREKIFLYSKNRVF</sequence>
<dbReference type="Proteomes" id="UP000284676">
    <property type="component" value="Unassembled WGS sequence"/>
</dbReference>
<evidence type="ECO:0000313" key="6">
    <source>
        <dbReference type="EMBL" id="RHF71816.1"/>
    </source>
</evidence>
<keyword evidence="2" id="KW-0805">Transcription regulation</keyword>
<dbReference type="SMART" id="SM00422">
    <property type="entry name" value="HTH_MERR"/>
    <property type="match status" value="1"/>
</dbReference>
<dbReference type="GO" id="GO:0003677">
    <property type="term" value="F:DNA binding"/>
    <property type="evidence" value="ECO:0007669"/>
    <property type="project" value="UniProtKB-KW"/>
</dbReference>
<gene>
    <name evidence="6" type="ORF">DW663_07965</name>
</gene>
<organism evidence="6 7">
    <name type="scientific">Fusobacterium mortiferum</name>
    <dbReference type="NCBI Taxonomy" id="850"/>
    <lineage>
        <taxon>Bacteria</taxon>
        <taxon>Fusobacteriati</taxon>
        <taxon>Fusobacteriota</taxon>
        <taxon>Fusobacteriia</taxon>
        <taxon>Fusobacteriales</taxon>
        <taxon>Fusobacteriaceae</taxon>
        <taxon>Fusobacterium</taxon>
    </lineage>
</organism>
<accession>A0A414PTJ0</accession>
<evidence type="ECO:0000256" key="4">
    <source>
        <dbReference type="ARBA" id="ARBA00023163"/>
    </source>
</evidence>
<dbReference type="GO" id="GO:0003700">
    <property type="term" value="F:DNA-binding transcription factor activity"/>
    <property type="evidence" value="ECO:0007669"/>
    <property type="project" value="InterPro"/>
</dbReference>
<dbReference type="PANTHER" id="PTHR30204:SF69">
    <property type="entry name" value="MERR-FAMILY TRANSCRIPTIONAL REGULATOR"/>
    <property type="match status" value="1"/>
</dbReference>
<dbReference type="InterPro" id="IPR047057">
    <property type="entry name" value="MerR_fam"/>
</dbReference>
<evidence type="ECO:0000259" key="5">
    <source>
        <dbReference type="PROSITE" id="PS50937"/>
    </source>
</evidence>
<dbReference type="PROSITE" id="PS00552">
    <property type="entry name" value="HTH_MERR_1"/>
    <property type="match status" value="1"/>
</dbReference>
<evidence type="ECO:0000256" key="3">
    <source>
        <dbReference type="ARBA" id="ARBA00023125"/>
    </source>
</evidence>
<comment type="caution">
    <text evidence="6">The sequence shown here is derived from an EMBL/GenBank/DDBJ whole genome shotgun (WGS) entry which is preliminary data.</text>
</comment>
<dbReference type="AlphaFoldDB" id="A0A414PTJ0"/>
<dbReference type="CDD" id="cd00592">
    <property type="entry name" value="HTH_MerR-like"/>
    <property type="match status" value="1"/>
</dbReference>
<evidence type="ECO:0000256" key="1">
    <source>
        <dbReference type="ARBA" id="ARBA00022491"/>
    </source>
</evidence>
<proteinExistence type="predicted"/>
<dbReference type="Pfam" id="PF00376">
    <property type="entry name" value="MerR"/>
    <property type="match status" value="1"/>
</dbReference>
<dbReference type="InterPro" id="IPR009061">
    <property type="entry name" value="DNA-bd_dom_put_sf"/>
</dbReference>
<dbReference type="EMBL" id="QRHL01000012">
    <property type="protein sequence ID" value="RHF71816.1"/>
    <property type="molecule type" value="Genomic_DNA"/>
</dbReference>